<sequence>MNRVLFGETKLPELGIGSLDYGSLEILSKLMIKFKEDELIPTYNKLSKYEEPILNDEPILSDKQRIVINELESEKTNNVIITTLTKSRFEHRYRGDFRISWNLIISTFFVEFHLMYKI</sequence>
<dbReference type="GeneID" id="36953313"/>
<dbReference type="EMBL" id="MH252534">
    <property type="protein sequence ID" value="AWJ63934.1"/>
    <property type="molecule type" value="Genomic_DNA"/>
</dbReference>
<accession>A0A2S1WBI3</accession>
<protein>
    <submittedName>
        <fullName evidence="1">Uncharacterized protein</fullName>
    </submittedName>
</protein>
<reference evidence="1" key="1">
    <citation type="journal article" date="2019" name="Int. J. Biol. Macromol.">
        <title>The complete mitochondrial genomes of five important medicinal Ganoderma species: Features, evolution, and phylogeny.</title>
        <authorList>
            <person name="Li Q."/>
            <person name="Xiang D."/>
            <person name="Wan Y."/>
            <person name="Wu Q."/>
            <person name="Wu X."/>
            <person name="Ma C."/>
            <person name="Song Y."/>
            <person name="Zhao G."/>
            <person name="Huang W."/>
        </authorList>
    </citation>
    <scope>NUCLEOTIDE SEQUENCE</scope>
</reference>
<gene>
    <name evidence="1" type="primary">orf118</name>
</gene>
<organism evidence="1">
    <name type="scientific">Ganoderma leucocontextum</name>
    <dbReference type="NCBI Taxonomy" id="1566825"/>
    <lineage>
        <taxon>Eukaryota</taxon>
        <taxon>Fungi</taxon>
        <taxon>Dikarya</taxon>
        <taxon>Basidiomycota</taxon>
        <taxon>Agaricomycotina</taxon>
        <taxon>Agaricomycetes</taxon>
        <taxon>Polyporales</taxon>
        <taxon>Polyporaceae</taxon>
        <taxon>Ganoderma</taxon>
    </lineage>
</organism>
<dbReference type="RefSeq" id="YP_009493139.1">
    <property type="nucleotide sequence ID" value="NC_037937.1"/>
</dbReference>
<dbReference type="AlphaFoldDB" id="A0A2S1WBI3"/>
<proteinExistence type="predicted"/>
<keyword evidence="1" id="KW-0496">Mitochondrion</keyword>
<evidence type="ECO:0000313" key="1">
    <source>
        <dbReference type="EMBL" id="AWJ63934.1"/>
    </source>
</evidence>
<name>A0A2S1WBI3_9APHY</name>
<geneLocation type="mitochondrion" evidence="1"/>